<feature type="region of interest" description="Disordered" evidence="8">
    <location>
        <begin position="1"/>
        <end position="20"/>
    </location>
</feature>
<gene>
    <name evidence="9" type="ORF">V5F32_18025</name>
</gene>
<dbReference type="Proteomes" id="UP001604002">
    <property type="component" value="Unassembled WGS sequence"/>
</dbReference>
<keyword evidence="5" id="KW-0274">FAD</keyword>
<keyword evidence="4" id="KW-0285">Flavoprotein</keyword>
<keyword evidence="6" id="KW-0521">NADP</keyword>
<dbReference type="PANTHER" id="PTHR42802">
    <property type="entry name" value="MONOOXYGENASE"/>
    <property type="match status" value="1"/>
</dbReference>
<comment type="pathway">
    <text evidence="2">Siderophore biosynthesis.</text>
</comment>
<comment type="caution">
    <text evidence="9">The sequence shown here is derived from an EMBL/GenBank/DDBJ whole genome shotgun (WGS) entry which is preliminary data.</text>
</comment>
<accession>A0ABW6ZZA4</accession>
<comment type="cofactor">
    <cofactor evidence="1">
        <name>FAD</name>
        <dbReference type="ChEBI" id="CHEBI:57692"/>
    </cofactor>
</comment>
<proteinExistence type="inferred from homology"/>
<keyword evidence="7" id="KW-0560">Oxidoreductase</keyword>
<dbReference type="InterPro" id="IPR036188">
    <property type="entry name" value="FAD/NAD-bd_sf"/>
</dbReference>
<evidence type="ECO:0000256" key="8">
    <source>
        <dbReference type="SAM" id="MobiDB-lite"/>
    </source>
</evidence>
<dbReference type="Pfam" id="PF13434">
    <property type="entry name" value="Lys_Orn_oxgnase"/>
    <property type="match status" value="1"/>
</dbReference>
<reference evidence="9 10" key="1">
    <citation type="submission" date="2024-02" db="EMBL/GenBank/DDBJ databases">
        <title>Expansion and revision of Xanthobacter and proposal of Roseixanthobacter gen. nov.</title>
        <authorList>
            <person name="Soltysiak M.P.M."/>
            <person name="Jalihal A."/>
            <person name="Ory A."/>
            <person name="Chrisophersen C."/>
            <person name="Lee A.D."/>
            <person name="Boulton J."/>
            <person name="Springer M."/>
        </authorList>
    </citation>
    <scope>NUCLEOTIDE SEQUENCE [LARGE SCALE GENOMIC DNA]</scope>
    <source>
        <strain evidence="9 10">23A</strain>
    </source>
</reference>
<dbReference type="PANTHER" id="PTHR42802:SF1">
    <property type="entry name" value="L-ORNITHINE N(5)-MONOOXYGENASE"/>
    <property type="match status" value="1"/>
</dbReference>
<evidence type="ECO:0000313" key="9">
    <source>
        <dbReference type="EMBL" id="MFG1374081.1"/>
    </source>
</evidence>
<organism evidence="9 10">
    <name type="scientific">Xanthobacter oligotrophicus</name>
    <dbReference type="NCBI Taxonomy" id="2607286"/>
    <lineage>
        <taxon>Bacteria</taxon>
        <taxon>Pseudomonadati</taxon>
        <taxon>Pseudomonadota</taxon>
        <taxon>Alphaproteobacteria</taxon>
        <taxon>Hyphomicrobiales</taxon>
        <taxon>Xanthobacteraceae</taxon>
        <taxon>Xanthobacter</taxon>
    </lineage>
</organism>
<evidence type="ECO:0000256" key="7">
    <source>
        <dbReference type="ARBA" id="ARBA00023002"/>
    </source>
</evidence>
<dbReference type="SUPFAM" id="SSF51905">
    <property type="entry name" value="FAD/NAD(P)-binding domain"/>
    <property type="match status" value="1"/>
</dbReference>
<dbReference type="Gene3D" id="3.50.50.60">
    <property type="entry name" value="FAD/NAD(P)-binding domain"/>
    <property type="match status" value="1"/>
</dbReference>
<evidence type="ECO:0000256" key="2">
    <source>
        <dbReference type="ARBA" id="ARBA00004924"/>
    </source>
</evidence>
<dbReference type="EMBL" id="JBAFVH010000010">
    <property type="protein sequence ID" value="MFG1374081.1"/>
    <property type="molecule type" value="Genomic_DNA"/>
</dbReference>
<keyword evidence="10" id="KW-1185">Reference proteome</keyword>
<evidence type="ECO:0000256" key="5">
    <source>
        <dbReference type="ARBA" id="ARBA00022827"/>
    </source>
</evidence>
<dbReference type="PRINTS" id="PR00368">
    <property type="entry name" value="FADPNR"/>
</dbReference>
<protein>
    <submittedName>
        <fullName evidence="9">Lysine N(6)-hydroxylase/L-ornithine N(5)-oxygenase family protein</fullName>
    </submittedName>
</protein>
<evidence type="ECO:0000256" key="1">
    <source>
        <dbReference type="ARBA" id="ARBA00001974"/>
    </source>
</evidence>
<comment type="similarity">
    <text evidence="3">Belongs to the lysine N(6)-hydroxylase/L-ornithine N(5)-oxygenase family.</text>
</comment>
<evidence type="ECO:0000313" key="10">
    <source>
        <dbReference type="Proteomes" id="UP001604002"/>
    </source>
</evidence>
<name>A0ABW6ZZA4_9HYPH</name>
<dbReference type="InterPro" id="IPR025700">
    <property type="entry name" value="Lys/Orn_oxygenase"/>
</dbReference>
<evidence type="ECO:0000256" key="3">
    <source>
        <dbReference type="ARBA" id="ARBA00007588"/>
    </source>
</evidence>
<sequence length="459" mass="49798">MTYSESRPLHAARRPAGPKSEGEDWIYDLVGVGFGPSNLAIAIALAGVGEVGLSTHFIEKQQSFVWHGGMLLPGSDMQISFLKDLALPRDPSSPFTFLAYLHEKGRLMDFINQKTFFPSRLEFNDYLGWAARRFDACVSYGEEVVALEPEVSGGAVDVVRVVSRGADGRSQVRRARNVALATGGTPRVPELFAPFRNVPRIFHSAAYLSNIDSFGFGNHPAPRIAVLGAAQSAAEIFLDLSARFPNGHLDMIVRGHALRPSDDTPFVNEIFNPDFTDFIFHQSEPRRRALIADFKSTNYSVVDQDLIARIYSLLYQQKVSGEERHQVRRLTQVTRVAEADGAIVLDLSIGPDGTEGRAVYDAVVLATGYARDSGRALLAGLEPYVTVGAVGRDYRLATAPGFRPAVFIQGTNESTHGLSDTLLSVLATRGQEIADAVLAARSASGAIAAAPARRQLGRA</sequence>
<evidence type="ECO:0000256" key="4">
    <source>
        <dbReference type="ARBA" id="ARBA00022630"/>
    </source>
</evidence>
<evidence type="ECO:0000256" key="6">
    <source>
        <dbReference type="ARBA" id="ARBA00022857"/>
    </source>
</evidence>
<dbReference type="RefSeq" id="WP_393993753.1">
    <property type="nucleotide sequence ID" value="NZ_JBAFVH010000010.1"/>
</dbReference>